<sequence>MSIQSERLTFRPYTEEDFDFLMALLADPEVVKFIGSGKVRDEQGGRDFLSWIYNTYKAGRNMGLQVLVRKEDSVPIGHAGLVPQKIDGENELEIGYWIARRHWGEGYATEAAASLLDHGRNALGRHRFISLIQPENTASEKVAERIGMHLEKVIVLGEKSVNVFSIEQEK</sequence>
<evidence type="ECO:0000313" key="3">
    <source>
        <dbReference type="Proteomes" id="UP000265801"/>
    </source>
</evidence>
<proteinExistence type="predicted"/>
<feature type="domain" description="N-acetyltransferase" evidence="1">
    <location>
        <begin position="8"/>
        <end position="170"/>
    </location>
</feature>
<dbReference type="OrthoDB" id="9798081at2"/>
<dbReference type="InterPro" id="IPR051531">
    <property type="entry name" value="N-acetyltransferase"/>
</dbReference>
<protein>
    <submittedName>
        <fullName evidence="2">N-acetyltransferase</fullName>
    </submittedName>
</protein>
<dbReference type="PROSITE" id="PS51186">
    <property type="entry name" value="GNAT"/>
    <property type="match status" value="1"/>
</dbReference>
<name>A0A3A1QYK4_9BACI</name>
<accession>A0A3A1QYK4</accession>
<dbReference type="Pfam" id="PF13302">
    <property type="entry name" value="Acetyltransf_3"/>
    <property type="match status" value="1"/>
</dbReference>
<evidence type="ECO:0000259" key="1">
    <source>
        <dbReference type="PROSITE" id="PS51186"/>
    </source>
</evidence>
<reference evidence="2 3" key="1">
    <citation type="submission" date="2018-09" db="EMBL/GenBank/DDBJ databases">
        <title>Bacillus saliacetes sp. nov., isolated from Thai shrimp paste (Ka-pi).</title>
        <authorList>
            <person name="Daroonpunt R."/>
            <person name="Tanasupawat S."/>
            <person name="Yiamsombut S."/>
        </authorList>
    </citation>
    <scope>NUCLEOTIDE SEQUENCE [LARGE SCALE GENOMIC DNA]</scope>
    <source>
        <strain evidence="2 3">SKP7-4</strain>
    </source>
</reference>
<dbReference type="PANTHER" id="PTHR43792:SF1">
    <property type="entry name" value="N-ACETYLTRANSFERASE DOMAIN-CONTAINING PROTEIN"/>
    <property type="match status" value="1"/>
</dbReference>
<dbReference type="SUPFAM" id="SSF55729">
    <property type="entry name" value="Acyl-CoA N-acyltransferases (Nat)"/>
    <property type="match status" value="1"/>
</dbReference>
<organism evidence="2 3">
    <name type="scientific">Bacillus salacetis</name>
    <dbReference type="NCBI Taxonomy" id="2315464"/>
    <lineage>
        <taxon>Bacteria</taxon>
        <taxon>Bacillati</taxon>
        <taxon>Bacillota</taxon>
        <taxon>Bacilli</taxon>
        <taxon>Bacillales</taxon>
        <taxon>Bacillaceae</taxon>
        <taxon>Bacillus</taxon>
    </lineage>
</organism>
<dbReference type="Proteomes" id="UP000265801">
    <property type="component" value="Unassembled WGS sequence"/>
</dbReference>
<dbReference type="PANTHER" id="PTHR43792">
    <property type="entry name" value="GNAT FAMILY, PUTATIVE (AFU_ORTHOLOGUE AFUA_3G00765)-RELATED-RELATED"/>
    <property type="match status" value="1"/>
</dbReference>
<keyword evidence="3" id="KW-1185">Reference proteome</keyword>
<dbReference type="EMBL" id="QXIR01000012">
    <property type="protein sequence ID" value="RIW34006.1"/>
    <property type="molecule type" value="Genomic_DNA"/>
</dbReference>
<keyword evidence="2" id="KW-0808">Transferase</keyword>
<gene>
    <name evidence="2" type="ORF">D3H55_10440</name>
</gene>
<dbReference type="RefSeq" id="WP_119546853.1">
    <property type="nucleotide sequence ID" value="NZ_QXIR01000012.1"/>
</dbReference>
<dbReference type="Gene3D" id="3.40.630.30">
    <property type="match status" value="1"/>
</dbReference>
<evidence type="ECO:0000313" key="2">
    <source>
        <dbReference type="EMBL" id="RIW34006.1"/>
    </source>
</evidence>
<dbReference type="GO" id="GO:0016747">
    <property type="term" value="F:acyltransferase activity, transferring groups other than amino-acyl groups"/>
    <property type="evidence" value="ECO:0007669"/>
    <property type="project" value="InterPro"/>
</dbReference>
<comment type="caution">
    <text evidence="2">The sequence shown here is derived from an EMBL/GenBank/DDBJ whole genome shotgun (WGS) entry which is preliminary data.</text>
</comment>
<dbReference type="InterPro" id="IPR016181">
    <property type="entry name" value="Acyl_CoA_acyltransferase"/>
</dbReference>
<dbReference type="InterPro" id="IPR000182">
    <property type="entry name" value="GNAT_dom"/>
</dbReference>
<dbReference type="AlphaFoldDB" id="A0A3A1QYK4"/>